<feature type="transmembrane region" description="Helical" evidence="6">
    <location>
        <begin position="119"/>
        <end position="138"/>
    </location>
</feature>
<evidence type="ECO:0000313" key="8">
    <source>
        <dbReference type="Proteomes" id="UP001223586"/>
    </source>
</evidence>
<evidence type="ECO:0000256" key="1">
    <source>
        <dbReference type="ARBA" id="ARBA00004651"/>
    </source>
</evidence>
<feature type="transmembrane region" description="Helical" evidence="6">
    <location>
        <begin position="343"/>
        <end position="365"/>
    </location>
</feature>
<evidence type="ECO:0000256" key="3">
    <source>
        <dbReference type="ARBA" id="ARBA00022692"/>
    </source>
</evidence>
<feature type="transmembrane region" description="Helical" evidence="6">
    <location>
        <begin position="145"/>
        <end position="164"/>
    </location>
</feature>
<keyword evidence="8" id="KW-1185">Reference proteome</keyword>
<dbReference type="InterPro" id="IPR002293">
    <property type="entry name" value="AA/rel_permease1"/>
</dbReference>
<dbReference type="PANTHER" id="PTHR42770">
    <property type="entry name" value="AMINO ACID TRANSPORTER-RELATED"/>
    <property type="match status" value="1"/>
</dbReference>
<accession>A0ABT9WN84</accession>
<comment type="subcellular location">
    <subcellularLocation>
        <location evidence="1">Cell membrane</location>
        <topology evidence="1">Multi-pass membrane protein</topology>
    </subcellularLocation>
</comment>
<dbReference type="Proteomes" id="UP001223586">
    <property type="component" value="Unassembled WGS sequence"/>
</dbReference>
<feature type="transmembrane region" description="Helical" evidence="6">
    <location>
        <begin position="84"/>
        <end position="107"/>
    </location>
</feature>
<dbReference type="Gene3D" id="1.20.1740.10">
    <property type="entry name" value="Amino acid/polyamine transporter I"/>
    <property type="match status" value="1"/>
</dbReference>
<feature type="transmembrane region" description="Helical" evidence="6">
    <location>
        <begin position="372"/>
        <end position="389"/>
    </location>
</feature>
<keyword evidence="4 6" id="KW-1133">Transmembrane helix</keyword>
<evidence type="ECO:0000313" key="7">
    <source>
        <dbReference type="EMBL" id="MDQ0174731.1"/>
    </source>
</evidence>
<dbReference type="EMBL" id="JAUSTT010000002">
    <property type="protein sequence ID" value="MDQ0174731.1"/>
    <property type="molecule type" value="Genomic_DNA"/>
</dbReference>
<evidence type="ECO:0000256" key="4">
    <source>
        <dbReference type="ARBA" id="ARBA00022989"/>
    </source>
</evidence>
<feature type="transmembrane region" description="Helical" evidence="6">
    <location>
        <begin position="39"/>
        <end position="57"/>
    </location>
</feature>
<name>A0ABT9WN84_9BACI</name>
<comment type="caution">
    <text evidence="7">The sequence shown here is derived from an EMBL/GenBank/DDBJ whole genome shotgun (WGS) entry which is preliminary data.</text>
</comment>
<proteinExistence type="predicted"/>
<sequence>MNKTIGLTQGVALYVAAILGSGILFLSGVTATMAGPASIVSWFVVVAMNIPIAYTFAKLSQKFPDAGGAATFVRKAFGDHMGNLTGWFYFVCASVGQTIVSLTGAYYLGSALGFSEKGIAIIALCILFIAGFLNYFGLTISGKAAFVLSFCLLTLLVFTIIASIPKLHAASFVPFAPHGWMPVGSAVMVIFWSFFGWEAICNLAGQFKNPEKDIVKSTMISVLIIGGVFFSLSLVTIGTNTYGDEKSTLSPISVIMEDTLGIGAKLITAILAFIICTGTSNAFVASLSQLGYSLSRDGAFPVSLAKLTPRNQVPTRMIIFTVGFAMSGVLFTSVFHFTFQDILFIPTSLGILVYVVSMGAGMKLFKKRSRPWITSLISFILCLFVIPFFKLYVFVPFIVTIIYISYMSIKKCINKRGKVSMDG</sequence>
<keyword evidence="2" id="KW-1003">Cell membrane</keyword>
<organism evidence="7 8">
    <name type="scientific">Bacillus chungangensis</name>
    <dbReference type="NCBI Taxonomy" id="587633"/>
    <lineage>
        <taxon>Bacteria</taxon>
        <taxon>Bacillati</taxon>
        <taxon>Bacillota</taxon>
        <taxon>Bacilli</taxon>
        <taxon>Bacillales</taxon>
        <taxon>Bacillaceae</taxon>
        <taxon>Bacillus</taxon>
    </lineage>
</organism>
<gene>
    <name evidence="7" type="ORF">J2S08_000564</name>
</gene>
<protein>
    <submittedName>
        <fullName evidence="7">Amino acid efflux transporter</fullName>
    </submittedName>
</protein>
<evidence type="ECO:0000256" key="6">
    <source>
        <dbReference type="SAM" id="Phobius"/>
    </source>
</evidence>
<feature type="transmembrane region" description="Helical" evidence="6">
    <location>
        <begin position="262"/>
        <end position="287"/>
    </location>
</feature>
<feature type="transmembrane region" description="Helical" evidence="6">
    <location>
        <begin position="184"/>
        <end position="205"/>
    </location>
</feature>
<feature type="transmembrane region" description="Helical" evidence="6">
    <location>
        <begin position="12"/>
        <end position="33"/>
    </location>
</feature>
<dbReference type="InterPro" id="IPR050367">
    <property type="entry name" value="APC_superfamily"/>
</dbReference>
<dbReference type="RefSeq" id="WP_307226439.1">
    <property type="nucleotide sequence ID" value="NZ_JAUSTT010000002.1"/>
</dbReference>
<feature type="transmembrane region" description="Helical" evidence="6">
    <location>
        <begin position="317"/>
        <end position="337"/>
    </location>
</feature>
<feature type="transmembrane region" description="Helical" evidence="6">
    <location>
        <begin position="395"/>
        <end position="413"/>
    </location>
</feature>
<dbReference type="PANTHER" id="PTHR42770:SF13">
    <property type="entry name" value="L-METHIONINE_BRANCHED-CHAIN AMINO ACID EXPORTER YJEH"/>
    <property type="match status" value="1"/>
</dbReference>
<keyword evidence="5 6" id="KW-0472">Membrane</keyword>
<feature type="transmembrane region" description="Helical" evidence="6">
    <location>
        <begin position="217"/>
        <end position="242"/>
    </location>
</feature>
<dbReference type="PIRSF" id="PIRSF006060">
    <property type="entry name" value="AA_transporter"/>
    <property type="match status" value="1"/>
</dbReference>
<reference evidence="7 8" key="1">
    <citation type="submission" date="2023-07" db="EMBL/GenBank/DDBJ databases">
        <title>Genomic Encyclopedia of Type Strains, Phase IV (KMG-IV): sequencing the most valuable type-strain genomes for metagenomic binning, comparative biology and taxonomic classification.</title>
        <authorList>
            <person name="Goeker M."/>
        </authorList>
    </citation>
    <scope>NUCLEOTIDE SEQUENCE [LARGE SCALE GENOMIC DNA]</scope>
    <source>
        <strain evidence="7 8">DSM 23837</strain>
    </source>
</reference>
<keyword evidence="3 6" id="KW-0812">Transmembrane</keyword>
<evidence type="ECO:0000256" key="5">
    <source>
        <dbReference type="ARBA" id="ARBA00023136"/>
    </source>
</evidence>
<evidence type="ECO:0000256" key="2">
    <source>
        <dbReference type="ARBA" id="ARBA00022475"/>
    </source>
</evidence>
<dbReference type="Pfam" id="PF13520">
    <property type="entry name" value="AA_permease_2"/>
    <property type="match status" value="1"/>
</dbReference>